<evidence type="ECO:0000259" key="2">
    <source>
        <dbReference type="PROSITE" id="PS50198"/>
    </source>
</evidence>
<organism evidence="3 4">
    <name type="scientific">Raoultella terrigena</name>
    <name type="common">Klebsiella terrigena</name>
    <dbReference type="NCBI Taxonomy" id="577"/>
    <lineage>
        <taxon>Bacteria</taxon>
        <taxon>Pseudomonadati</taxon>
        <taxon>Pseudomonadota</taxon>
        <taxon>Gammaproteobacteria</taxon>
        <taxon>Enterobacterales</taxon>
        <taxon>Enterobacteriaceae</taxon>
        <taxon>Klebsiella/Raoultella group</taxon>
        <taxon>Raoultella</taxon>
    </lineage>
</organism>
<evidence type="ECO:0000256" key="1">
    <source>
        <dbReference type="PROSITE-ProRule" id="PRU00278"/>
    </source>
</evidence>
<dbReference type="EC" id="5.2.1.8" evidence="3"/>
<dbReference type="InterPro" id="IPR000297">
    <property type="entry name" value="PPIase_PpiC"/>
</dbReference>
<dbReference type="Gene3D" id="1.10.4030.10">
    <property type="entry name" value="Porin chaperone SurA, peptide-binding domain"/>
    <property type="match status" value="1"/>
</dbReference>
<accession>A0A4U9D615</accession>
<evidence type="ECO:0000313" key="4">
    <source>
        <dbReference type="Proteomes" id="UP000339249"/>
    </source>
</evidence>
<dbReference type="PANTHER" id="PTHR47637:SF1">
    <property type="entry name" value="CHAPERONE SURA"/>
    <property type="match status" value="1"/>
</dbReference>
<dbReference type="AlphaFoldDB" id="A0A4U9D615"/>
<protein>
    <submittedName>
        <fullName evidence="3">Peptidyl-prolyl cis-trans isomerase surA</fullName>
        <ecNumber evidence="3">5.2.1.8</ecNumber>
    </submittedName>
</protein>
<feature type="domain" description="PpiC" evidence="2">
    <location>
        <begin position="1"/>
        <end position="85"/>
    </location>
</feature>
<keyword evidence="1" id="KW-0697">Rotamase</keyword>
<dbReference type="PROSITE" id="PS01096">
    <property type="entry name" value="PPIC_PPIASE_1"/>
    <property type="match status" value="1"/>
</dbReference>
<dbReference type="EMBL" id="CABDVU010000001">
    <property type="protein sequence ID" value="VTN13950.1"/>
    <property type="molecule type" value="Genomic_DNA"/>
</dbReference>
<reference evidence="3 4" key="1">
    <citation type="submission" date="2019-04" db="EMBL/GenBank/DDBJ databases">
        <authorList>
            <consortium name="Pathogen Informatics"/>
        </authorList>
    </citation>
    <scope>NUCLEOTIDE SEQUENCE [LARGE SCALE GENOMIC DNA]</scope>
    <source>
        <strain evidence="3 4">NCTC9185</strain>
    </source>
</reference>
<dbReference type="InterPro" id="IPR050280">
    <property type="entry name" value="OMP_Chaperone_SurA"/>
</dbReference>
<keyword evidence="1 3" id="KW-0413">Isomerase</keyword>
<dbReference type="SUPFAM" id="SSF54534">
    <property type="entry name" value="FKBP-like"/>
    <property type="match status" value="1"/>
</dbReference>
<dbReference type="GO" id="GO:0003755">
    <property type="term" value="F:peptidyl-prolyl cis-trans isomerase activity"/>
    <property type="evidence" value="ECO:0007669"/>
    <property type="project" value="UniProtKB-KW"/>
</dbReference>
<dbReference type="Gene3D" id="3.10.50.40">
    <property type="match status" value="1"/>
</dbReference>
<sequence length="131" mass="14557">MNDAQAKAKLEQIAADIKSGKTTFAKAAKEFSEDPGSANQGGDLGWATTDIFDPAFRDALMHMSKGQTSAPVHSSFGWHLIELLDTRQVDRTDAAQKDRAYRMLMNRKFSEEAATWMQEQRASAYVKVLSN</sequence>
<dbReference type="InterPro" id="IPR023058">
    <property type="entry name" value="PPIase_PpiC_CS"/>
</dbReference>
<dbReference type="PANTHER" id="PTHR47637">
    <property type="entry name" value="CHAPERONE SURA"/>
    <property type="match status" value="1"/>
</dbReference>
<dbReference type="InterPro" id="IPR046357">
    <property type="entry name" value="PPIase_dom_sf"/>
</dbReference>
<dbReference type="Pfam" id="PF00639">
    <property type="entry name" value="Rotamase"/>
    <property type="match status" value="1"/>
</dbReference>
<gene>
    <name evidence="3" type="primary">surA_1</name>
    <name evidence="3" type="ORF">NCTC9185_05997</name>
</gene>
<dbReference type="Proteomes" id="UP000339249">
    <property type="component" value="Unassembled WGS sequence"/>
</dbReference>
<dbReference type="PROSITE" id="PS50198">
    <property type="entry name" value="PPIC_PPIASE_2"/>
    <property type="match status" value="1"/>
</dbReference>
<name>A0A4U9D615_RAOTE</name>
<evidence type="ECO:0000313" key="3">
    <source>
        <dbReference type="EMBL" id="VTN13950.1"/>
    </source>
</evidence>
<proteinExistence type="predicted"/>